<keyword evidence="4" id="KW-1185">Reference proteome</keyword>
<gene>
    <name evidence="3" type="ORF">GO606_11395</name>
</gene>
<dbReference type="RefSeq" id="WP_169118682.1">
    <property type="nucleotide sequence ID" value="NZ_WTVG02000040.1"/>
</dbReference>
<dbReference type="PANTHER" id="PTHR36505:SF1">
    <property type="entry name" value="BLR1072 PROTEIN"/>
    <property type="match status" value="1"/>
</dbReference>
<evidence type="ECO:0000256" key="1">
    <source>
        <dbReference type="SAM" id="MobiDB-lite"/>
    </source>
</evidence>
<evidence type="ECO:0000313" key="3">
    <source>
        <dbReference type="EMBL" id="NMG25319.1"/>
    </source>
</evidence>
<feature type="domain" description="PRC-barrel" evidence="2">
    <location>
        <begin position="39"/>
        <end position="116"/>
    </location>
</feature>
<evidence type="ECO:0000313" key="4">
    <source>
        <dbReference type="Proteomes" id="UP000615989"/>
    </source>
</evidence>
<feature type="compositionally biased region" description="Low complexity" evidence="1">
    <location>
        <begin position="8"/>
        <end position="20"/>
    </location>
</feature>
<accession>A0ABX1PL70</accession>
<organism evidence="3 4">
    <name type="scientific">Aromatoleum anaerobium</name>
    <dbReference type="NCBI Taxonomy" id="182180"/>
    <lineage>
        <taxon>Bacteria</taxon>
        <taxon>Pseudomonadati</taxon>
        <taxon>Pseudomonadota</taxon>
        <taxon>Betaproteobacteria</taxon>
        <taxon>Rhodocyclales</taxon>
        <taxon>Rhodocyclaceae</taxon>
        <taxon>Aromatoleum</taxon>
    </lineage>
</organism>
<dbReference type="Proteomes" id="UP000615989">
    <property type="component" value="Unassembled WGS sequence"/>
</dbReference>
<dbReference type="InterPro" id="IPR027275">
    <property type="entry name" value="PRC-brl_dom"/>
</dbReference>
<dbReference type="Pfam" id="PF05239">
    <property type="entry name" value="PRC"/>
    <property type="match status" value="1"/>
</dbReference>
<sequence length="155" mass="16636">MASINPPGTTTTGTTTTTSTQHADIVGSGNEDHSGPGPEVMAASTLEGDDVVNRAGEDLGNIKEVMIDVQSGRVAYAVLSTGGFLGLGRKLFAIPWGALTLDTDRKCFILDVDAERLKNAPGFDKDHWPSMADTTWASEIHAYYGQRNYWQPPSH</sequence>
<dbReference type="Gene3D" id="2.30.30.240">
    <property type="entry name" value="PRC-barrel domain"/>
    <property type="match status" value="1"/>
</dbReference>
<dbReference type="SUPFAM" id="SSF50346">
    <property type="entry name" value="PRC-barrel domain"/>
    <property type="match status" value="1"/>
</dbReference>
<reference evidence="3" key="1">
    <citation type="submission" date="2019-12" db="EMBL/GenBank/DDBJ databases">
        <title>Comparative genomics gives insights into the taxonomy of the Azoarcus-Aromatoleum group and reveals separate origins of nif in the plant-associated Azoarcus and non-plant-associated Aromatoleum sub-groups.</title>
        <authorList>
            <person name="Lafos M."/>
            <person name="Maluk M."/>
            <person name="Batista M."/>
            <person name="Junghare M."/>
            <person name="Carmona M."/>
            <person name="Faoro H."/>
            <person name="Cruz L.M."/>
            <person name="Battistoni F."/>
            <person name="De Souza E."/>
            <person name="Pedrosa F."/>
            <person name="Chen W.-M."/>
            <person name="Poole P.S."/>
            <person name="Dixon R.A."/>
            <person name="James E.K."/>
        </authorList>
    </citation>
    <scope>NUCLEOTIDE SEQUENCE</scope>
    <source>
        <strain evidence="3">LuFRes1</strain>
    </source>
</reference>
<protein>
    <submittedName>
        <fullName evidence="3">PRC-barrel domain containing protein</fullName>
    </submittedName>
</protein>
<name>A0ABX1PL70_9RHOO</name>
<evidence type="ECO:0000259" key="2">
    <source>
        <dbReference type="Pfam" id="PF05239"/>
    </source>
</evidence>
<dbReference type="InterPro" id="IPR011033">
    <property type="entry name" value="PRC_barrel-like_sf"/>
</dbReference>
<dbReference type="EMBL" id="WTVG01000029">
    <property type="protein sequence ID" value="NMG25319.1"/>
    <property type="molecule type" value="Genomic_DNA"/>
</dbReference>
<comment type="caution">
    <text evidence="3">The sequence shown here is derived from an EMBL/GenBank/DDBJ whole genome shotgun (WGS) entry which is preliminary data.</text>
</comment>
<feature type="region of interest" description="Disordered" evidence="1">
    <location>
        <begin position="1"/>
        <end position="42"/>
    </location>
</feature>
<dbReference type="PANTHER" id="PTHR36505">
    <property type="entry name" value="BLR1072 PROTEIN"/>
    <property type="match status" value="1"/>
</dbReference>
<proteinExistence type="predicted"/>